<feature type="repeat" description="ANK" evidence="3">
    <location>
        <begin position="782"/>
        <end position="814"/>
    </location>
</feature>
<dbReference type="InterPro" id="IPR036770">
    <property type="entry name" value="Ankyrin_rpt-contain_sf"/>
</dbReference>
<dbReference type="PROSITE" id="PS50297">
    <property type="entry name" value="ANK_REP_REGION"/>
    <property type="match status" value="5"/>
</dbReference>
<organism evidence="5 6">
    <name type="scientific">Apolygus lucorum</name>
    <name type="common">Small green plant bug</name>
    <name type="synonym">Lygocoris lucorum</name>
    <dbReference type="NCBI Taxonomy" id="248454"/>
    <lineage>
        <taxon>Eukaryota</taxon>
        <taxon>Metazoa</taxon>
        <taxon>Ecdysozoa</taxon>
        <taxon>Arthropoda</taxon>
        <taxon>Hexapoda</taxon>
        <taxon>Insecta</taxon>
        <taxon>Pterygota</taxon>
        <taxon>Neoptera</taxon>
        <taxon>Paraneoptera</taxon>
        <taxon>Hemiptera</taxon>
        <taxon>Heteroptera</taxon>
        <taxon>Panheteroptera</taxon>
        <taxon>Cimicomorpha</taxon>
        <taxon>Miridae</taxon>
        <taxon>Mirini</taxon>
        <taxon>Apolygus</taxon>
    </lineage>
</organism>
<dbReference type="InterPro" id="IPR013761">
    <property type="entry name" value="SAM/pointed_sf"/>
</dbReference>
<feature type="region of interest" description="Disordered" evidence="4">
    <location>
        <begin position="191"/>
        <end position="211"/>
    </location>
</feature>
<feature type="compositionally biased region" description="Basic and acidic residues" evidence="4">
    <location>
        <begin position="1311"/>
        <end position="1326"/>
    </location>
</feature>
<feature type="compositionally biased region" description="Polar residues" evidence="4">
    <location>
        <begin position="958"/>
        <end position="973"/>
    </location>
</feature>
<dbReference type="SUPFAM" id="SSF48403">
    <property type="entry name" value="Ankyrin repeat"/>
    <property type="match status" value="1"/>
</dbReference>
<dbReference type="GO" id="GO:0006396">
    <property type="term" value="P:RNA processing"/>
    <property type="evidence" value="ECO:0007669"/>
    <property type="project" value="TreeGrafter"/>
</dbReference>
<feature type="compositionally biased region" description="Polar residues" evidence="4">
    <location>
        <begin position="1424"/>
        <end position="1443"/>
    </location>
</feature>
<evidence type="ECO:0000313" key="5">
    <source>
        <dbReference type="EMBL" id="KAF6216253.1"/>
    </source>
</evidence>
<feature type="compositionally biased region" description="Polar residues" evidence="4">
    <location>
        <begin position="1144"/>
        <end position="1155"/>
    </location>
</feature>
<feature type="compositionally biased region" description="Basic and acidic residues" evidence="4">
    <location>
        <begin position="1008"/>
        <end position="1020"/>
    </location>
</feature>
<dbReference type="SMART" id="SM00248">
    <property type="entry name" value="ANK"/>
    <property type="match status" value="12"/>
</dbReference>
<feature type="region of interest" description="Disordered" evidence="4">
    <location>
        <begin position="1141"/>
        <end position="1513"/>
    </location>
</feature>
<dbReference type="PANTHER" id="PTHR24141:SF1">
    <property type="entry name" value="2-5A-DEPENDENT RIBONUCLEASE"/>
    <property type="match status" value="1"/>
</dbReference>
<protein>
    <submittedName>
        <fullName evidence="5">Uncharacterized protein</fullName>
    </submittedName>
</protein>
<evidence type="ECO:0000256" key="2">
    <source>
        <dbReference type="ARBA" id="ARBA00023043"/>
    </source>
</evidence>
<feature type="repeat" description="ANK" evidence="3">
    <location>
        <begin position="604"/>
        <end position="636"/>
    </location>
</feature>
<feature type="compositionally biased region" description="Basic and acidic residues" evidence="4">
    <location>
        <begin position="1185"/>
        <end position="1242"/>
    </location>
</feature>
<dbReference type="PROSITE" id="PS50088">
    <property type="entry name" value="ANK_REPEAT"/>
    <property type="match status" value="6"/>
</dbReference>
<feature type="compositionally biased region" description="Basic and acidic residues" evidence="4">
    <location>
        <begin position="1397"/>
        <end position="1416"/>
    </location>
</feature>
<feature type="compositionally biased region" description="Basic residues" evidence="4">
    <location>
        <begin position="1057"/>
        <end position="1066"/>
    </location>
</feature>
<feature type="repeat" description="ANK" evidence="3">
    <location>
        <begin position="637"/>
        <end position="669"/>
    </location>
</feature>
<dbReference type="Pfam" id="PF13637">
    <property type="entry name" value="Ank_4"/>
    <property type="match status" value="1"/>
</dbReference>
<feature type="compositionally biased region" description="Polar residues" evidence="4">
    <location>
        <begin position="195"/>
        <end position="204"/>
    </location>
</feature>
<dbReference type="Pfam" id="PF12796">
    <property type="entry name" value="Ank_2"/>
    <property type="match status" value="3"/>
</dbReference>
<gene>
    <name evidence="5" type="ORF">GE061_000593</name>
</gene>
<proteinExistence type="predicted"/>
<keyword evidence="2 3" id="KW-0040">ANK repeat</keyword>
<evidence type="ECO:0000256" key="1">
    <source>
        <dbReference type="ARBA" id="ARBA00022737"/>
    </source>
</evidence>
<feature type="region of interest" description="Disordered" evidence="4">
    <location>
        <begin position="958"/>
        <end position="1023"/>
    </location>
</feature>
<dbReference type="Proteomes" id="UP000466442">
    <property type="component" value="Linkage Group LG1"/>
</dbReference>
<keyword evidence="6" id="KW-1185">Reference proteome</keyword>
<dbReference type="Gene3D" id="1.25.40.20">
    <property type="entry name" value="Ankyrin repeat-containing domain"/>
    <property type="match status" value="2"/>
</dbReference>
<dbReference type="GO" id="GO:0003723">
    <property type="term" value="F:RNA binding"/>
    <property type="evidence" value="ECO:0007669"/>
    <property type="project" value="TreeGrafter"/>
</dbReference>
<feature type="repeat" description="ANK" evidence="3">
    <location>
        <begin position="882"/>
        <end position="914"/>
    </location>
</feature>
<evidence type="ECO:0000313" key="6">
    <source>
        <dbReference type="Proteomes" id="UP000466442"/>
    </source>
</evidence>
<dbReference type="GO" id="GO:0004540">
    <property type="term" value="F:RNA nuclease activity"/>
    <property type="evidence" value="ECO:0007669"/>
    <property type="project" value="TreeGrafter"/>
</dbReference>
<feature type="repeat" description="ANK" evidence="3">
    <location>
        <begin position="748"/>
        <end position="770"/>
    </location>
</feature>
<comment type="caution">
    <text evidence="5">The sequence shown here is derived from an EMBL/GenBank/DDBJ whole genome shotgun (WGS) entry which is preliminary data.</text>
</comment>
<name>A0A8S9Y512_APOLU</name>
<dbReference type="OrthoDB" id="10258888at2759"/>
<reference evidence="5" key="1">
    <citation type="journal article" date="2021" name="Mol. Ecol. Resour.">
        <title>Apolygus lucorum genome provides insights into omnivorousness and mesophyll feeding.</title>
        <authorList>
            <person name="Liu Y."/>
            <person name="Liu H."/>
            <person name="Wang H."/>
            <person name="Huang T."/>
            <person name="Liu B."/>
            <person name="Yang B."/>
            <person name="Yin L."/>
            <person name="Li B."/>
            <person name="Zhang Y."/>
            <person name="Zhang S."/>
            <person name="Jiang F."/>
            <person name="Zhang X."/>
            <person name="Ren Y."/>
            <person name="Wang B."/>
            <person name="Wang S."/>
            <person name="Lu Y."/>
            <person name="Wu K."/>
            <person name="Fan W."/>
            <person name="Wang G."/>
        </authorList>
    </citation>
    <scope>NUCLEOTIDE SEQUENCE</scope>
    <source>
        <strain evidence="5">12Hb</strain>
    </source>
</reference>
<feature type="compositionally biased region" description="Basic and acidic residues" evidence="4">
    <location>
        <begin position="1101"/>
        <end position="1111"/>
    </location>
</feature>
<feature type="compositionally biased region" description="Basic and acidic residues" evidence="4">
    <location>
        <begin position="1499"/>
        <end position="1513"/>
    </location>
</feature>
<feature type="compositionally biased region" description="Basic and acidic residues" evidence="4">
    <location>
        <begin position="1249"/>
        <end position="1288"/>
    </location>
</feature>
<dbReference type="EMBL" id="WIXP02000001">
    <property type="protein sequence ID" value="KAF6216253.1"/>
    <property type="molecule type" value="Genomic_DNA"/>
</dbReference>
<feature type="compositionally biased region" description="Low complexity" evidence="4">
    <location>
        <begin position="1298"/>
        <end position="1309"/>
    </location>
</feature>
<evidence type="ECO:0000256" key="3">
    <source>
        <dbReference type="PROSITE-ProRule" id="PRU00023"/>
    </source>
</evidence>
<dbReference type="Gene3D" id="1.10.150.50">
    <property type="entry name" value="Transcription Factor, Ets-1"/>
    <property type="match status" value="1"/>
</dbReference>
<dbReference type="PANTHER" id="PTHR24141">
    <property type="entry name" value="2-5A-DEPENDENT RIBONUCLEASE"/>
    <property type="match status" value="1"/>
</dbReference>
<keyword evidence="1" id="KW-0677">Repeat</keyword>
<feature type="repeat" description="ANK" evidence="3">
    <location>
        <begin position="715"/>
        <end position="747"/>
    </location>
</feature>
<dbReference type="InterPro" id="IPR002110">
    <property type="entry name" value="Ankyrin_rpt"/>
</dbReference>
<evidence type="ECO:0000256" key="4">
    <source>
        <dbReference type="SAM" id="MobiDB-lite"/>
    </source>
</evidence>
<sequence>MVSTPYLMSSCKDKTTLKTIPTFINGVAARPFSSDLIGVLRWLKYEKLHKYWPIFSHMSYSTLLGLTNENIDHTVANLGAEPITRGATSRFLRGTKYLRERVTNLAKIDELTPLETIADQFLYIVYTPLSSTGKEPSGEFLLKTLRSKIDLLVSVHGSSFFAHDRISSAIEKYLLRPEVFRKDKNYIRRLRGSSKSRPATSTAEQNHDKLSRSSRIFPECAVIQKCTETSPTQIARNGNRPKPSAPLTTHCRSSSLRLQKYRQLTSSSEDVEHDCISPLQESSVALGSFASSSSCKDSLRVSPITPKPPSVFSGTALITPSTVCSSEPLNEERTSCTVDTWLESHLEFFETSNKQAVGSDRIWKRKENPVSRKIYSPEVHNLSRLFCITRRFPFEVMIILGVNIRLLAKRSSPRIVDGAYEAHRENFRIVCRRERDVGYPGKSSHVSIVGTPHPVTRIINNFSRSEAHNKAEDQATISMFWRNLLIFILCIFIITNPHFFLIANIHYEHNLTVNHEGEATTLGSMTGASPSKKVGATSLMYACQQGKDTQVINIVNTKPGAVLERERTLKTALHYCAESGDGGVSSAAVLLEAAPELVLAQDQDGYSALHLAVIAGNLALTKLLISHGAPVNMPDNEGHTPAHWATVCGEIDCLELLLGKGCDPNMGDMHGGCPLHYAAQMCGPFSDMPADRRLGMAALRILLDSSSDPNLPDNHGRQPILWAASAGSSEAILVLVGAGASVAAADKDGLTALHCAASRGHTDCVETLINLCSAEPDVIDNNGCSALFYAVTLGHADATQTLLNHGSSTNRQDRKGRTAVHCGAAKGQLETLKVVAAWGGNMWQKTVRGDYPLHDAVASGRRPLVHWLLSQRPDSVNSPNNDGRCPLHIAAIHNNIEMCKTLLDAGSLVNPVMRTAKGALATPLDAALHKGHRGCAKYLQLHGGVPASRLNSESAALRGLSSNRGEGNRTSIPHISKEQLEEKLEAVEEVEVQSKPEMKPPLTETPTSDDHNHVNEKERIPSSTRPHILQVYVEDDLMIRKLRHYEGSDSSIEERVRRRRRKRKTKLMTEREKSAPPRISPRRMSSSDETVDPKRSAYAKDQADTQEKDTMVEKLVQTEFSVQPDSLQSHFESLIIESIKEDATSSQQVDQSNQTKETKTDKTPTQGTSSGDSDKKSSVQIVEAVVHKEQKSGESDEHKTSSKEHKTSSEEHKASSGEHKTSSEEHKASSGEHKTSSEEHKASSGKHKTSSEEHKTSSEERKTSSEERKASSKDLSKTAEAQTKETRIEQLNNTSKQPESSVVPENSSETLGDKKLPEMKIDEGNVKQDAINSENDANQAGQTTKVEANDSQKLEKKSDKDISISQQTDAGSDGSGLPQMVTTKGTQGPRDAGNQHVGDKSDVHSDKESNGRKVPNDKLVAQVLFQSMQEDEMLSSNQPSSSAVDGASKDVKPENQGGSEAFHEEHKSTHQIGEVETEQKPILHQEDILTSEVAPREPTNVKEHDAEEVQFSTDERTKALADGYNDSKVLNNESFIHNEVTHDAKHDSLVSIQSGNKVAASDQPADYFHDQNNFSKDSFDIEGSLDELTLNMTKDSDDLPPEMSLPEPIVNENWDKTLEADRVAADVLLANEDRGLLKVLGDPTGGSSYVADKRRKLRKKREGNKKWMNSRSTESFEILKISDEKTDEEGVSDVDKPREDDNKEKVAGKENIQIAPSEQRRISRPCRRGYESGTDVALSTVSVTQAVQYSVRKYHLERRIFHQLLELKRLQIRAGRASEAVLVKRLVDEYKRAGLMLGLQQYDGVYTFRSFEKFLYEQLRLLQTSERRIIPRLRSTDDLERLTAALRKTRVGQEILASVPNNPALCTYQTHRCHHATHAYTGIPCAAYIARPNHHTMPKPTTYTGFLPKLVNDENQAEVAKTLRHVDPSRPLTLELSHGPDKQVITLPTEKLDKSKKYFVTFTIKSGNQRKNDMKHSHATSI</sequence>
<feature type="compositionally biased region" description="Polar residues" evidence="4">
    <location>
        <begin position="1330"/>
        <end position="1346"/>
    </location>
</feature>
<feature type="region of interest" description="Disordered" evidence="4">
    <location>
        <begin position="231"/>
        <end position="252"/>
    </location>
</feature>
<accession>A0A8S9Y512</accession>
<feature type="compositionally biased region" description="Basic and acidic residues" evidence="4">
    <location>
        <begin position="1477"/>
        <end position="1487"/>
    </location>
</feature>
<feature type="compositionally biased region" description="Basic and acidic residues" evidence="4">
    <location>
        <begin position="1347"/>
        <end position="1362"/>
    </location>
</feature>
<feature type="region of interest" description="Disordered" evidence="4">
    <location>
        <begin position="1048"/>
        <end position="1111"/>
    </location>
</feature>
<feature type="compositionally biased region" description="Basic and acidic residues" evidence="4">
    <location>
        <begin position="975"/>
        <end position="998"/>
    </location>
</feature>